<evidence type="ECO:0000256" key="1">
    <source>
        <dbReference type="SAM" id="Phobius"/>
    </source>
</evidence>
<gene>
    <name evidence="2" type="ORF">H8R25_02470</name>
</gene>
<feature type="transmembrane region" description="Helical" evidence="1">
    <location>
        <begin position="137"/>
        <end position="154"/>
    </location>
</feature>
<reference evidence="2 3" key="1">
    <citation type="submission" date="2020-08" db="EMBL/GenBank/DDBJ databases">
        <title>Description of novel Flavobacterium F-392 isolate.</title>
        <authorList>
            <person name="Saticioglu I.B."/>
            <person name="Duman M."/>
            <person name="Altun S."/>
        </authorList>
    </citation>
    <scope>NUCLEOTIDE SEQUENCE [LARGE SCALE GENOMIC DNA]</scope>
    <source>
        <strain evidence="2 3">F-392</strain>
    </source>
</reference>
<dbReference type="AlphaFoldDB" id="A0A923MXG7"/>
<dbReference type="RefSeq" id="WP_187016998.1">
    <property type="nucleotide sequence ID" value="NZ_JACRUK010000003.1"/>
</dbReference>
<keyword evidence="3" id="KW-1185">Reference proteome</keyword>
<organism evidence="2 3">
    <name type="scientific">Flavobacterium muglaense</name>
    <dbReference type="NCBI Taxonomy" id="2764716"/>
    <lineage>
        <taxon>Bacteria</taxon>
        <taxon>Pseudomonadati</taxon>
        <taxon>Bacteroidota</taxon>
        <taxon>Flavobacteriia</taxon>
        <taxon>Flavobacteriales</taxon>
        <taxon>Flavobacteriaceae</taxon>
        <taxon>Flavobacterium</taxon>
    </lineage>
</organism>
<name>A0A923MXG7_9FLAO</name>
<feature type="transmembrane region" description="Helical" evidence="1">
    <location>
        <begin position="97"/>
        <end position="117"/>
    </location>
</feature>
<protein>
    <submittedName>
        <fullName evidence="2">Uncharacterized protein</fullName>
    </submittedName>
</protein>
<proteinExistence type="predicted"/>
<accession>A0A923MXG7</accession>
<evidence type="ECO:0000313" key="2">
    <source>
        <dbReference type="EMBL" id="MBC5843302.1"/>
    </source>
</evidence>
<feature type="transmembrane region" description="Helical" evidence="1">
    <location>
        <begin position="7"/>
        <end position="26"/>
    </location>
</feature>
<comment type="caution">
    <text evidence="2">The sequence shown here is derived from an EMBL/GenBank/DDBJ whole genome shotgun (WGS) entry which is preliminary data.</text>
</comment>
<keyword evidence="1" id="KW-0472">Membrane</keyword>
<keyword evidence="1" id="KW-1133">Transmembrane helix</keyword>
<sequence length="167" mass="19414">MLIKTFWTIVIKIIGLWLLFNCISILPQFYSTLSFINGSLDTASLATVWFILCAAIVIYFIVIRLFLFKSQWIIDKLQLAHHFTEERIELNVKATTVLTIASIIMGGLIIVESIPHFCEGLFRFFQQKLLFKEYGDANWLIYHFIKIIIGYLLLTNGEQIAKYIDKK</sequence>
<feature type="transmembrane region" description="Helical" evidence="1">
    <location>
        <begin position="46"/>
        <end position="67"/>
    </location>
</feature>
<dbReference type="Proteomes" id="UP000641454">
    <property type="component" value="Unassembled WGS sequence"/>
</dbReference>
<evidence type="ECO:0000313" key="3">
    <source>
        <dbReference type="Proteomes" id="UP000641454"/>
    </source>
</evidence>
<keyword evidence="1" id="KW-0812">Transmembrane</keyword>
<dbReference type="EMBL" id="JACRUL010000003">
    <property type="protein sequence ID" value="MBC5843302.1"/>
    <property type="molecule type" value="Genomic_DNA"/>
</dbReference>